<evidence type="ECO:0000256" key="1">
    <source>
        <dbReference type="ARBA" id="ARBA00004602"/>
    </source>
</evidence>
<dbReference type="Proteomes" id="UP000654075">
    <property type="component" value="Unassembled WGS sequence"/>
</dbReference>
<gene>
    <name evidence="5" type="ORF">PGLA1383_LOCUS30894</name>
</gene>
<comment type="subcellular location">
    <subcellularLocation>
        <location evidence="1">Plastid</location>
        <location evidence="1">Amyloplast</location>
    </subcellularLocation>
</comment>
<name>A0A813FF72_POLGL</name>
<evidence type="ECO:0000313" key="6">
    <source>
        <dbReference type="Proteomes" id="UP000654075"/>
    </source>
</evidence>
<dbReference type="PANTHER" id="PTHR45825:SF11">
    <property type="entry name" value="ALPHA AMYLASE DOMAIN-CONTAINING PROTEIN"/>
    <property type="match status" value="1"/>
</dbReference>
<proteinExistence type="predicted"/>
<keyword evidence="3" id="KW-0934">Plastid</keyword>
<sequence>MVADFVSAKAHALRLGGILNGIDDCWDPSTDSNIVRNYSVDDFEHGKQVNKAALQRELGLQIDPDAVLIGFVGRLTWQKGVDVMASIVGWLMQDTGNGVTGRAQLIMMGQGDKQYSEILARAEESFKGKVCGYVGFDPIVEHKMMAACDLFLMPSRYEPCGLPQMYSQAYGTLPIVTATGGLVDSVKDISEGVQVATGFHISELSPDKLKETIYKALETALKRPADFRSMQRTAMLSDYYWPKAMDEYEKAIDQALYEVPSVR</sequence>
<protein>
    <recommendedName>
        <fullName evidence="4">Glycosyl transferase family 1 domain-containing protein</fullName>
    </recommendedName>
</protein>
<accession>A0A813FF72</accession>
<evidence type="ECO:0000256" key="2">
    <source>
        <dbReference type="ARBA" id="ARBA00022676"/>
    </source>
</evidence>
<evidence type="ECO:0000313" key="5">
    <source>
        <dbReference type="EMBL" id="CAE8613113.1"/>
    </source>
</evidence>
<organism evidence="5 6">
    <name type="scientific">Polarella glacialis</name>
    <name type="common">Dinoflagellate</name>
    <dbReference type="NCBI Taxonomy" id="89957"/>
    <lineage>
        <taxon>Eukaryota</taxon>
        <taxon>Sar</taxon>
        <taxon>Alveolata</taxon>
        <taxon>Dinophyceae</taxon>
        <taxon>Suessiales</taxon>
        <taxon>Suessiaceae</taxon>
        <taxon>Polarella</taxon>
    </lineage>
</organism>
<dbReference type="EMBL" id="CAJNNV010025204">
    <property type="protein sequence ID" value="CAE8613113.1"/>
    <property type="molecule type" value="Genomic_DNA"/>
</dbReference>
<evidence type="ECO:0000259" key="4">
    <source>
        <dbReference type="Pfam" id="PF00534"/>
    </source>
</evidence>
<dbReference type="Gene3D" id="3.40.50.2000">
    <property type="entry name" value="Glycogen Phosphorylase B"/>
    <property type="match status" value="2"/>
</dbReference>
<comment type="caution">
    <text evidence="5">The sequence shown here is derived from an EMBL/GenBank/DDBJ whole genome shotgun (WGS) entry which is preliminary data.</text>
</comment>
<dbReference type="InterPro" id="IPR001296">
    <property type="entry name" value="Glyco_trans_1"/>
</dbReference>
<dbReference type="SUPFAM" id="SSF53756">
    <property type="entry name" value="UDP-Glycosyltransferase/glycogen phosphorylase"/>
    <property type="match status" value="1"/>
</dbReference>
<evidence type="ECO:0000256" key="3">
    <source>
        <dbReference type="ARBA" id="ARBA00023234"/>
    </source>
</evidence>
<keyword evidence="2" id="KW-0328">Glycosyltransferase</keyword>
<dbReference type="PANTHER" id="PTHR45825">
    <property type="entry name" value="GRANULE-BOUND STARCH SYNTHASE 1, CHLOROPLASTIC/AMYLOPLASTIC"/>
    <property type="match status" value="1"/>
</dbReference>
<dbReference type="GO" id="GO:0016757">
    <property type="term" value="F:glycosyltransferase activity"/>
    <property type="evidence" value="ECO:0007669"/>
    <property type="project" value="UniProtKB-KW"/>
</dbReference>
<keyword evidence="3" id="KW-0035">Amyloplast</keyword>
<keyword evidence="2" id="KW-0808">Transferase</keyword>
<dbReference type="AlphaFoldDB" id="A0A813FF72"/>
<dbReference type="Pfam" id="PF00534">
    <property type="entry name" value="Glycos_transf_1"/>
    <property type="match status" value="1"/>
</dbReference>
<feature type="domain" description="Glycosyl transferase family 1" evidence="4">
    <location>
        <begin position="62"/>
        <end position="227"/>
    </location>
</feature>
<keyword evidence="6" id="KW-1185">Reference proteome</keyword>
<reference evidence="5" key="1">
    <citation type="submission" date="2021-02" db="EMBL/GenBank/DDBJ databases">
        <authorList>
            <person name="Dougan E. K."/>
            <person name="Rhodes N."/>
            <person name="Thang M."/>
            <person name="Chan C."/>
        </authorList>
    </citation>
    <scope>NUCLEOTIDE SEQUENCE</scope>
</reference>